<feature type="region of interest" description="Disordered" evidence="1">
    <location>
        <begin position="1"/>
        <end position="32"/>
    </location>
</feature>
<dbReference type="EMBL" id="ML977339">
    <property type="protein sequence ID" value="KAF2110110.1"/>
    <property type="molecule type" value="Genomic_DNA"/>
</dbReference>
<reference evidence="2" key="1">
    <citation type="journal article" date="2020" name="Stud. Mycol.">
        <title>101 Dothideomycetes genomes: a test case for predicting lifestyles and emergence of pathogens.</title>
        <authorList>
            <person name="Haridas S."/>
            <person name="Albert R."/>
            <person name="Binder M."/>
            <person name="Bloem J."/>
            <person name="Labutti K."/>
            <person name="Salamov A."/>
            <person name="Andreopoulos B."/>
            <person name="Baker S."/>
            <person name="Barry K."/>
            <person name="Bills G."/>
            <person name="Bluhm B."/>
            <person name="Cannon C."/>
            <person name="Castanera R."/>
            <person name="Culley D."/>
            <person name="Daum C."/>
            <person name="Ezra D."/>
            <person name="Gonzalez J."/>
            <person name="Henrissat B."/>
            <person name="Kuo A."/>
            <person name="Liang C."/>
            <person name="Lipzen A."/>
            <person name="Lutzoni F."/>
            <person name="Magnuson J."/>
            <person name="Mondo S."/>
            <person name="Nolan M."/>
            <person name="Ohm R."/>
            <person name="Pangilinan J."/>
            <person name="Park H.-J."/>
            <person name="Ramirez L."/>
            <person name="Alfaro M."/>
            <person name="Sun H."/>
            <person name="Tritt A."/>
            <person name="Yoshinaga Y."/>
            <person name="Zwiers L.-H."/>
            <person name="Turgeon B."/>
            <person name="Goodwin S."/>
            <person name="Spatafora J."/>
            <person name="Crous P."/>
            <person name="Grigoriev I."/>
        </authorList>
    </citation>
    <scope>NUCLEOTIDE SEQUENCE</scope>
    <source>
        <strain evidence="2">CBS 627.86</strain>
    </source>
</reference>
<proteinExistence type="predicted"/>
<accession>A0A6A5YSY6</accession>
<keyword evidence="3" id="KW-1185">Reference proteome</keyword>
<dbReference type="Proteomes" id="UP000799770">
    <property type="component" value="Unassembled WGS sequence"/>
</dbReference>
<evidence type="ECO:0000256" key="1">
    <source>
        <dbReference type="SAM" id="MobiDB-lite"/>
    </source>
</evidence>
<feature type="region of interest" description="Disordered" evidence="1">
    <location>
        <begin position="353"/>
        <end position="412"/>
    </location>
</feature>
<feature type="region of interest" description="Disordered" evidence="1">
    <location>
        <begin position="69"/>
        <end position="88"/>
    </location>
</feature>
<feature type="compositionally biased region" description="Acidic residues" evidence="1">
    <location>
        <begin position="380"/>
        <end position="396"/>
    </location>
</feature>
<name>A0A6A5YSY6_9PLEO</name>
<feature type="compositionally biased region" description="Polar residues" evidence="1">
    <location>
        <begin position="166"/>
        <end position="186"/>
    </location>
</feature>
<feature type="compositionally biased region" description="Low complexity" evidence="1">
    <location>
        <begin position="98"/>
        <end position="111"/>
    </location>
</feature>
<gene>
    <name evidence="2" type="ORF">BDV96DRAFT_651261</name>
</gene>
<feature type="region of interest" description="Disordered" evidence="1">
    <location>
        <begin position="160"/>
        <end position="186"/>
    </location>
</feature>
<organism evidence="2 3">
    <name type="scientific">Lophiotrema nucula</name>
    <dbReference type="NCBI Taxonomy" id="690887"/>
    <lineage>
        <taxon>Eukaryota</taxon>
        <taxon>Fungi</taxon>
        <taxon>Dikarya</taxon>
        <taxon>Ascomycota</taxon>
        <taxon>Pezizomycotina</taxon>
        <taxon>Dothideomycetes</taxon>
        <taxon>Pleosporomycetidae</taxon>
        <taxon>Pleosporales</taxon>
        <taxon>Lophiotremataceae</taxon>
        <taxon>Lophiotrema</taxon>
    </lineage>
</organism>
<evidence type="ECO:0000313" key="3">
    <source>
        <dbReference type="Proteomes" id="UP000799770"/>
    </source>
</evidence>
<protein>
    <submittedName>
        <fullName evidence="2">Uncharacterized protein</fullName>
    </submittedName>
</protein>
<feature type="region of interest" description="Disordered" evidence="1">
    <location>
        <begin position="98"/>
        <end position="146"/>
    </location>
</feature>
<feature type="compositionally biased region" description="Low complexity" evidence="1">
    <location>
        <begin position="130"/>
        <end position="139"/>
    </location>
</feature>
<feature type="compositionally biased region" description="Basic and acidic residues" evidence="1">
    <location>
        <begin position="1"/>
        <end position="12"/>
    </location>
</feature>
<dbReference type="AlphaFoldDB" id="A0A6A5YSY6"/>
<evidence type="ECO:0000313" key="2">
    <source>
        <dbReference type="EMBL" id="KAF2110110.1"/>
    </source>
</evidence>
<sequence length="412" mass="45176">MLAAKAQEKSEFELLSAGFPDPSPDIEDVPVDPDLIPRAGALKDQRLNRITNYEQARIDAYNTDLSREMGVQAPPSTNPLSPPVSENGRPRAFEKLISVGSSNNGDKGSNGTVDLKKGWPKPPARPYGPRSTTTRTSSSRNDKHIENTFDYAFRKYDTGEQDQNRSMRTLSPTTVPPNTFGPSTSPTRAHVSPFTHMRGALPVDAGFEPSSDNGVMSDLEDGIASVRLSESQQAVFSAAFDAATAHNASVSEMIGCKEENVQDRLLDQAEMLSEYKLSKLQETKIDADAVRYALACELMGWEEFIKVDRPASLKDLIMMPKNEFYRLFSNAFVAQENAQQFKDFQTAEAQRFSAARAGKGRTNRRSDSPVPVASEGTWTSDEESNVEEDSDDEDDGGVVFGGRSRLSTPSIG</sequence>